<dbReference type="AlphaFoldDB" id="A0A9P7ELX5"/>
<dbReference type="Proteomes" id="UP000807769">
    <property type="component" value="Unassembled WGS sequence"/>
</dbReference>
<gene>
    <name evidence="3" type="ORF">BJ212DRAFT_290578</name>
</gene>
<dbReference type="RefSeq" id="XP_041198930.1">
    <property type="nucleotide sequence ID" value="XM_041342840.1"/>
</dbReference>
<comment type="caution">
    <text evidence="3">The sequence shown here is derived from an EMBL/GenBank/DDBJ whole genome shotgun (WGS) entry which is preliminary data.</text>
</comment>
<proteinExistence type="predicted"/>
<accession>A0A9P7ELX5</accession>
<dbReference type="Gene3D" id="3.80.10.10">
    <property type="entry name" value="Ribonuclease Inhibitor"/>
    <property type="match status" value="1"/>
</dbReference>
<protein>
    <recommendedName>
        <fullName evidence="5">F-box domain-containing protein</fullName>
    </recommendedName>
</protein>
<feature type="coiled-coil region" evidence="1">
    <location>
        <begin position="34"/>
        <end position="75"/>
    </location>
</feature>
<evidence type="ECO:0000313" key="3">
    <source>
        <dbReference type="EMBL" id="KAG1825677.1"/>
    </source>
</evidence>
<keyword evidence="1" id="KW-0175">Coiled coil</keyword>
<reference evidence="3" key="1">
    <citation type="journal article" date="2020" name="New Phytol.">
        <title>Comparative genomics reveals dynamic genome evolution in host specialist ectomycorrhizal fungi.</title>
        <authorList>
            <person name="Lofgren L.A."/>
            <person name="Nguyen N.H."/>
            <person name="Vilgalys R."/>
            <person name="Ruytinx J."/>
            <person name="Liao H.L."/>
            <person name="Branco S."/>
            <person name="Kuo A."/>
            <person name="LaButti K."/>
            <person name="Lipzen A."/>
            <person name="Andreopoulos W."/>
            <person name="Pangilinan J."/>
            <person name="Riley R."/>
            <person name="Hundley H."/>
            <person name="Na H."/>
            <person name="Barry K."/>
            <person name="Grigoriev I.V."/>
            <person name="Stajich J.E."/>
            <person name="Kennedy P.G."/>
        </authorList>
    </citation>
    <scope>NUCLEOTIDE SEQUENCE</scope>
    <source>
        <strain evidence="3">MN1</strain>
    </source>
</reference>
<evidence type="ECO:0000313" key="4">
    <source>
        <dbReference type="Proteomes" id="UP000807769"/>
    </source>
</evidence>
<dbReference type="InterPro" id="IPR032675">
    <property type="entry name" value="LRR_dom_sf"/>
</dbReference>
<name>A0A9P7ELX5_9AGAM</name>
<evidence type="ECO:0000256" key="2">
    <source>
        <dbReference type="SAM" id="MobiDB-lite"/>
    </source>
</evidence>
<feature type="region of interest" description="Disordered" evidence="2">
    <location>
        <begin position="80"/>
        <end position="105"/>
    </location>
</feature>
<organism evidence="3 4">
    <name type="scientific">Suillus subaureus</name>
    <dbReference type="NCBI Taxonomy" id="48587"/>
    <lineage>
        <taxon>Eukaryota</taxon>
        <taxon>Fungi</taxon>
        <taxon>Dikarya</taxon>
        <taxon>Basidiomycota</taxon>
        <taxon>Agaricomycotina</taxon>
        <taxon>Agaricomycetes</taxon>
        <taxon>Agaricomycetidae</taxon>
        <taxon>Boletales</taxon>
        <taxon>Suillineae</taxon>
        <taxon>Suillaceae</taxon>
        <taxon>Suillus</taxon>
    </lineage>
</organism>
<dbReference type="OrthoDB" id="3256525at2759"/>
<evidence type="ECO:0000256" key="1">
    <source>
        <dbReference type="SAM" id="Coils"/>
    </source>
</evidence>
<evidence type="ECO:0008006" key="5">
    <source>
        <dbReference type="Google" id="ProtNLM"/>
    </source>
</evidence>
<keyword evidence="4" id="KW-1185">Reference proteome</keyword>
<sequence length="530" mass="59707">MSAHTATGPVNRLASFLRPRKQATVTDNENVTQLTRAEKSIQVLSVENEALKNANEALKKKCGDLQDRLQQVEEKFGVEDKNGDPAVDQQEVKGAGVGAQGGDKRCTVSKEAQVKSEPSSPLSLHRQPGMSIRDHRLLPPELWLTIIRWATYAPPGLDVPNFEPFLGSFDHDNKGEADAKAVKCAVVQVCKLWQDLALGILYEDVKVGRGVQHLVEALGKTYRGEQLGRCVRRLELPYPHTGTATNTSSDLALQILQYCPELETLVRPFMSALPDSVRYEFPTRSHSFLNLKRLEWWHYNDATRSGGINSLLDVLRHSPNLQYLAVGGEMWSSARTGNVLELPALKTLRVRRINPVFVRQICQWRLPSLVHVVVDFPLEQNALETIWQAFGARLCTVEFARHVGFLLSDQITRFLRGCPQVKTFNYFLNFTSPPPIFNQHCALECISLHAFPCAMVTDMITEVRERLRLHLAFLSRSSFPELRRIILYGEWGDILRDPRLEQFTQTMLSKGCTIERATGGMHSCNQLLSA</sequence>
<dbReference type="EMBL" id="JABBWG010000002">
    <property type="protein sequence ID" value="KAG1825677.1"/>
    <property type="molecule type" value="Genomic_DNA"/>
</dbReference>
<dbReference type="GeneID" id="64636856"/>